<dbReference type="SMART" id="SM00248">
    <property type="entry name" value="ANK"/>
    <property type="match status" value="5"/>
</dbReference>
<feature type="repeat" description="ANK" evidence="3">
    <location>
        <begin position="164"/>
        <end position="196"/>
    </location>
</feature>
<reference evidence="5" key="1">
    <citation type="submission" date="2022-08" db="EMBL/GenBank/DDBJ databases">
        <title>Novel Bdellovibrio Species Isolated from Svalbard: Designation Bdellovibrio svalbardensis.</title>
        <authorList>
            <person name="Mitchell R.J."/>
            <person name="Choi S.Y."/>
        </authorList>
    </citation>
    <scope>NUCLEOTIDE SEQUENCE</scope>
    <source>
        <strain evidence="5">PAP01</strain>
    </source>
</reference>
<comment type="caution">
    <text evidence="5">The sequence shown here is derived from an EMBL/GenBank/DDBJ whole genome shotgun (WGS) entry which is preliminary data.</text>
</comment>
<name>A0ABT6DFQ2_9BACT</name>
<dbReference type="PROSITE" id="PS50088">
    <property type="entry name" value="ANK_REPEAT"/>
    <property type="match status" value="2"/>
</dbReference>
<dbReference type="PRINTS" id="PR01415">
    <property type="entry name" value="ANKYRIN"/>
</dbReference>
<dbReference type="SUPFAM" id="SSF48403">
    <property type="entry name" value="Ankyrin repeat"/>
    <property type="match status" value="1"/>
</dbReference>
<dbReference type="PANTHER" id="PTHR24171:SF9">
    <property type="entry name" value="ANKYRIN REPEAT DOMAIN-CONTAINING PROTEIN 39"/>
    <property type="match status" value="1"/>
</dbReference>
<protein>
    <submittedName>
        <fullName evidence="5">Ankyrin repeat domain-containing protein</fullName>
    </submittedName>
</protein>
<keyword evidence="1" id="KW-0677">Repeat</keyword>
<keyword evidence="2 3" id="KW-0040">ANK repeat</keyword>
<evidence type="ECO:0000256" key="3">
    <source>
        <dbReference type="PROSITE-ProRule" id="PRU00023"/>
    </source>
</evidence>
<evidence type="ECO:0000256" key="1">
    <source>
        <dbReference type="ARBA" id="ARBA00022737"/>
    </source>
</evidence>
<accession>A0ABT6DFQ2</accession>
<evidence type="ECO:0000256" key="4">
    <source>
        <dbReference type="SAM" id="SignalP"/>
    </source>
</evidence>
<feature type="repeat" description="ANK" evidence="3">
    <location>
        <begin position="64"/>
        <end position="96"/>
    </location>
</feature>
<evidence type="ECO:0000256" key="2">
    <source>
        <dbReference type="ARBA" id="ARBA00023043"/>
    </source>
</evidence>
<feature type="signal peptide" evidence="4">
    <location>
        <begin position="1"/>
        <end position="22"/>
    </location>
</feature>
<keyword evidence="6" id="KW-1185">Reference proteome</keyword>
<dbReference type="EMBL" id="JANRMI010000001">
    <property type="protein sequence ID" value="MDG0815297.1"/>
    <property type="molecule type" value="Genomic_DNA"/>
</dbReference>
<organism evidence="5 6">
    <name type="scientific">Bdellovibrio svalbardensis</name>
    <dbReference type="NCBI Taxonomy" id="2972972"/>
    <lineage>
        <taxon>Bacteria</taxon>
        <taxon>Pseudomonadati</taxon>
        <taxon>Bdellovibrionota</taxon>
        <taxon>Bdellovibrionia</taxon>
        <taxon>Bdellovibrionales</taxon>
        <taxon>Pseudobdellovibrionaceae</taxon>
        <taxon>Bdellovibrio</taxon>
    </lineage>
</organism>
<dbReference type="Gene3D" id="1.25.40.20">
    <property type="entry name" value="Ankyrin repeat-containing domain"/>
    <property type="match status" value="2"/>
</dbReference>
<evidence type="ECO:0000313" key="6">
    <source>
        <dbReference type="Proteomes" id="UP001152321"/>
    </source>
</evidence>
<sequence>MNKKFAVLVSLSLALVVQTACAGTAKKETAGTTSPLMSASAEGDVKKLNSLVKSKVDINAKDKAGYTALMVAASNGHQEAAKFLLEHKADVNIKNQEGQTALYFALVNEQPEIALDLIKQGAMVDDISGEGESALLIATTANQNDIMNLLIKKKPALVNKASNASTTPLMEAARFGSAKTASILLKAGADKKAKNQNGKTALDIAIKAQNEDVVKLLKK</sequence>
<keyword evidence="4" id="KW-0732">Signal</keyword>
<feature type="chain" id="PRO_5046193498" evidence="4">
    <location>
        <begin position="23"/>
        <end position="219"/>
    </location>
</feature>
<dbReference type="Proteomes" id="UP001152321">
    <property type="component" value="Unassembled WGS sequence"/>
</dbReference>
<dbReference type="RefSeq" id="WP_277576773.1">
    <property type="nucleotide sequence ID" value="NZ_JANRMI010000001.1"/>
</dbReference>
<evidence type="ECO:0000313" key="5">
    <source>
        <dbReference type="EMBL" id="MDG0815297.1"/>
    </source>
</evidence>
<gene>
    <name evidence="5" type="ORF">NWE73_02920</name>
</gene>
<dbReference type="InterPro" id="IPR036770">
    <property type="entry name" value="Ankyrin_rpt-contain_sf"/>
</dbReference>
<dbReference type="Pfam" id="PF12796">
    <property type="entry name" value="Ank_2"/>
    <property type="match status" value="2"/>
</dbReference>
<dbReference type="PROSITE" id="PS50297">
    <property type="entry name" value="ANK_REP_REGION"/>
    <property type="match status" value="2"/>
</dbReference>
<dbReference type="InterPro" id="IPR002110">
    <property type="entry name" value="Ankyrin_rpt"/>
</dbReference>
<proteinExistence type="predicted"/>
<dbReference type="PANTHER" id="PTHR24171">
    <property type="entry name" value="ANKYRIN REPEAT DOMAIN-CONTAINING PROTEIN 39-RELATED"/>
    <property type="match status" value="1"/>
</dbReference>